<dbReference type="GO" id="GO:0008017">
    <property type="term" value="F:microtubule binding"/>
    <property type="evidence" value="ECO:0007669"/>
    <property type="project" value="InterPro"/>
</dbReference>
<feature type="domain" description="Kinesin motor" evidence="3">
    <location>
        <begin position="110"/>
        <end position="466"/>
    </location>
</feature>
<dbReference type="CDD" id="cd00106">
    <property type="entry name" value="KISc"/>
    <property type="match status" value="1"/>
</dbReference>
<dbReference type="STRING" id="27349.A0A0L6VQS0"/>
<dbReference type="GO" id="GO:0051231">
    <property type="term" value="P:spindle elongation"/>
    <property type="evidence" value="ECO:0007669"/>
    <property type="project" value="TreeGrafter"/>
</dbReference>
<feature type="compositionally biased region" description="Low complexity" evidence="2">
    <location>
        <begin position="89"/>
        <end position="106"/>
    </location>
</feature>
<dbReference type="GO" id="GO:0007052">
    <property type="term" value="P:mitotic spindle organization"/>
    <property type="evidence" value="ECO:0007669"/>
    <property type="project" value="TreeGrafter"/>
</dbReference>
<dbReference type="AlphaFoldDB" id="A0A0L6VQS0"/>
<dbReference type="PANTHER" id="PTHR47969:SF9">
    <property type="entry name" value="KINESIN-LIKE PROTEIN"/>
    <property type="match status" value="1"/>
</dbReference>
<dbReference type="PROSITE" id="PS50067">
    <property type="entry name" value="KINESIN_MOTOR_2"/>
    <property type="match status" value="1"/>
</dbReference>
<organism evidence="4 5">
    <name type="scientific">Puccinia sorghi</name>
    <dbReference type="NCBI Taxonomy" id="27349"/>
    <lineage>
        <taxon>Eukaryota</taxon>
        <taxon>Fungi</taxon>
        <taxon>Dikarya</taxon>
        <taxon>Basidiomycota</taxon>
        <taxon>Pucciniomycotina</taxon>
        <taxon>Pucciniomycetes</taxon>
        <taxon>Pucciniales</taxon>
        <taxon>Pucciniaceae</taxon>
        <taxon>Puccinia</taxon>
    </lineage>
</organism>
<reference evidence="4 5" key="1">
    <citation type="submission" date="2015-08" db="EMBL/GenBank/DDBJ databases">
        <title>Next Generation Sequencing and Analysis of the Genome of Puccinia sorghi L Schw, the Causal Agent of Maize Common Rust.</title>
        <authorList>
            <person name="Rochi L."/>
            <person name="Burguener G."/>
            <person name="Darino M."/>
            <person name="Turjanski A."/>
            <person name="Kreff E."/>
            <person name="Dieguez M.J."/>
            <person name="Sacco F."/>
        </authorList>
    </citation>
    <scope>NUCLEOTIDE SEQUENCE [LARGE SCALE GENOMIC DNA]</scope>
    <source>
        <strain evidence="4 5">RO10H11247</strain>
    </source>
</reference>
<keyword evidence="1" id="KW-0067">ATP-binding</keyword>
<dbReference type="GO" id="GO:0003777">
    <property type="term" value="F:microtubule motor activity"/>
    <property type="evidence" value="ECO:0007669"/>
    <property type="project" value="InterPro"/>
</dbReference>
<evidence type="ECO:0000256" key="1">
    <source>
        <dbReference type="PROSITE-ProRule" id="PRU00283"/>
    </source>
</evidence>
<evidence type="ECO:0000313" key="5">
    <source>
        <dbReference type="Proteomes" id="UP000037035"/>
    </source>
</evidence>
<sequence>MPGPGSAKTAGTEVLSKSALTTTTPRHVCLGHGVMNFFLEIPLVTFFEGGFTLRAHGRFFIVTVFDKESEGDLSPVTIQHPLPSPPQRSLPTNPSESSSSSTPNHNTFDAVKVVCRLRPHLPNEPNAAKSIVQVLNNTEIRITDPHKHLVNRFDFSACYDEQSTQQDIYSGQVQELVTKIFDGVVKRYEHNKKPRVSIADITDEITLQHSSFGCTGSGKTHTLQGSPTDPGITLRAVRTIFERVETLKLNSENQYNTCQVSISCFEIWKDKVWDLLVQGGTATTRDVGRGDLPIRESANGQVFIPHLRHVTIKSIAQFDKLYTQVMRFRSVSSTKLNHTSSRSHAILTIHVDQLSQEGTIIQQGKCVLIDLAGSENNKKTGNENNKERMKESVEINQSLLALRKVVRSLNTGDHRIPYRDSKLTRILSDSLGGTSAGLVICNIAPVASQYRDTINTLNFGSHTRNFLSTFQLNLHFFFLWVGYSAERKFLLPAVSLYRHNAKSVPTLSLAHATAEPIHSPIKLSWVRKQSGDALSKLPFPHTLINSTGVPTPSPPPKQTGEMPDRQPISLGGRMRKLSNSSTARSSSVGFSGSRKLNFRPSAPSLKGSSPAIATGPFQLEELDKRVGEAMRKNLDELVQNRVDMLVQAKLNDGSFNVRSGSQMRHVSPGSDHCRIYDSPIRPPTVAVRTPHQHEDGERLEERICHLEQQLLVIPIPFCLTKKKKKGTEKVLEQREYQQLTPVCHHLFSPQIRNKNSSSLPLLIRLSAPCPRAGAGSTTHASCALSLTKPLWGEQQKAVHTSGGLCPMSEFLSGKIVSCCGSKS</sequence>
<dbReference type="PANTHER" id="PTHR47969">
    <property type="entry name" value="CHROMOSOME-ASSOCIATED KINESIN KIF4A-RELATED"/>
    <property type="match status" value="1"/>
</dbReference>
<keyword evidence="5" id="KW-1185">Reference proteome</keyword>
<comment type="caution">
    <text evidence="4">The sequence shown here is derived from an EMBL/GenBank/DDBJ whole genome shotgun (WGS) entry which is preliminary data.</text>
</comment>
<feature type="compositionally biased region" description="Polar residues" evidence="2">
    <location>
        <begin position="577"/>
        <end position="590"/>
    </location>
</feature>
<accession>A0A0L6VQS0</accession>
<gene>
    <name evidence="4" type="ORF">VP01_11g10</name>
</gene>
<feature type="binding site" evidence="1">
    <location>
        <begin position="213"/>
        <end position="220"/>
    </location>
    <ligand>
        <name>ATP</name>
        <dbReference type="ChEBI" id="CHEBI:30616"/>
    </ligand>
</feature>
<keyword evidence="1" id="KW-0547">Nucleotide-binding</keyword>
<dbReference type="VEuPathDB" id="FungiDB:VP01_11g10"/>
<protein>
    <recommendedName>
        <fullName evidence="3">Kinesin motor domain-containing protein</fullName>
    </recommendedName>
</protein>
<keyword evidence="1" id="KW-0505">Motor protein</keyword>
<dbReference type="InterPro" id="IPR036961">
    <property type="entry name" value="Kinesin_motor_dom_sf"/>
</dbReference>
<evidence type="ECO:0000313" key="4">
    <source>
        <dbReference type="EMBL" id="KNZ62987.1"/>
    </source>
</evidence>
<dbReference type="PRINTS" id="PR00380">
    <property type="entry name" value="KINESINHEAVY"/>
</dbReference>
<dbReference type="SMART" id="SM00129">
    <property type="entry name" value="KISc"/>
    <property type="match status" value="1"/>
</dbReference>
<dbReference type="EMBL" id="LAVV01002222">
    <property type="protein sequence ID" value="KNZ62987.1"/>
    <property type="molecule type" value="Genomic_DNA"/>
</dbReference>
<dbReference type="OrthoDB" id="3176171at2759"/>
<dbReference type="Pfam" id="PF00225">
    <property type="entry name" value="Kinesin"/>
    <property type="match status" value="1"/>
</dbReference>
<comment type="similarity">
    <text evidence="1">Belongs to the TRAFAC class myosin-kinesin ATPase superfamily. Kinesin family.</text>
</comment>
<dbReference type="InterPro" id="IPR027417">
    <property type="entry name" value="P-loop_NTPase"/>
</dbReference>
<name>A0A0L6VQS0_9BASI</name>
<evidence type="ECO:0000256" key="2">
    <source>
        <dbReference type="SAM" id="MobiDB-lite"/>
    </source>
</evidence>
<dbReference type="Gene3D" id="3.40.850.10">
    <property type="entry name" value="Kinesin motor domain"/>
    <property type="match status" value="1"/>
</dbReference>
<dbReference type="SUPFAM" id="SSF52540">
    <property type="entry name" value="P-loop containing nucleoside triphosphate hydrolases"/>
    <property type="match status" value="1"/>
</dbReference>
<feature type="region of interest" description="Disordered" evidence="2">
    <location>
        <begin position="73"/>
        <end position="106"/>
    </location>
</feature>
<dbReference type="InterPro" id="IPR027640">
    <property type="entry name" value="Kinesin-like_fam"/>
</dbReference>
<dbReference type="GO" id="GO:0005524">
    <property type="term" value="F:ATP binding"/>
    <property type="evidence" value="ECO:0007669"/>
    <property type="project" value="UniProtKB-UniRule"/>
</dbReference>
<proteinExistence type="inferred from homology"/>
<dbReference type="GO" id="GO:0007018">
    <property type="term" value="P:microtubule-based movement"/>
    <property type="evidence" value="ECO:0007669"/>
    <property type="project" value="InterPro"/>
</dbReference>
<dbReference type="Proteomes" id="UP000037035">
    <property type="component" value="Unassembled WGS sequence"/>
</dbReference>
<dbReference type="GO" id="GO:0005875">
    <property type="term" value="C:microtubule associated complex"/>
    <property type="evidence" value="ECO:0007669"/>
    <property type="project" value="TreeGrafter"/>
</dbReference>
<dbReference type="InterPro" id="IPR001752">
    <property type="entry name" value="Kinesin_motor_dom"/>
</dbReference>
<feature type="region of interest" description="Disordered" evidence="2">
    <location>
        <begin position="544"/>
        <end position="612"/>
    </location>
</feature>
<evidence type="ECO:0000259" key="3">
    <source>
        <dbReference type="PROSITE" id="PS50067"/>
    </source>
</evidence>